<protein>
    <recommendedName>
        <fullName evidence="4">Dipeptidyl-peptidase V</fullName>
    </recommendedName>
</protein>
<keyword evidence="7" id="KW-1185">Reference proteome</keyword>
<dbReference type="PANTHER" id="PTHR42776:SF13">
    <property type="entry name" value="DIPEPTIDYL-PEPTIDASE 5"/>
    <property type="match status" value="1"/>
</dbReference>
<dbReference type="Proteomes" id="UP000319160">
    <property type="component" value="Unassembled WGS sequence"/>
</dbReference>
<dbReference type="SUPFAM" id="SSF53474">
    <property type="entry name" value="alpha/beta-Hydrolases"/>
    <property type="match status" value="1"/>
</dbReference>
<comment type="similarity">
    <text evidence="1">Belongs to the peptidase S9C family.</text>
</comment>
<gene>
    <name evidence="6" type="ORF">FHL15_002532</name>
</gene>
<evidence type="ECO:0000259" key="5">
    <source>
        <dbReference type="Pfam" id="PF00326"/>
    </source>
</evidence>
<evidence type="ECO:0000313" key="7">
    <source>
        <dbReference type="Proteomes" id="UP000319160"/>
    </source>
</evidence>
<evidence type="ECO:0000256" key="3">
    <source>
        <dbReference type="ARBA" id="ARBA00022801"/>
    </source>
</evidence>
<dbReference type="PANTHER" id="PTHR42776">
    <property type="entry name" value="SERINE PEPTIDASE S9 FAMILY MEMBER"/>
    <property type="match status" value="1"/>
</dbReference>
<dbReference type="GO" id="GO:0006508">
    <property type="term" value="P:proteolysis"/>
    <property type="evidence" value="ECO:0007669"/>
    <property type="project" value="InterPro"/>
</dbReference>
<keyword evidence="3" id="KW-0378">Hydrolase</keyword>
<feature type="domain" description="Peptidase S9 prolyl oligopeptidase catalytic" evidence="5">
    <location>
        <begin position="486"/>
        <end position="695"/>
    </location>
</feature>
<dbReference type="EMBL" id="VFLP01000010">
    <property type="protein sequence ID" value="TRX96630.1"/>
    <property type="molecule type" value="Genomic_DNA"/>
</dbReference>
<organism evidence="6 7">
    <name type="scientific">Xylaria flabelliformis</name>
    <dbReference type="NCBI Taxonomy" id="2512241"/>
    <lineage>
        <taxon>Eukaryota</taxon>
        <taxon>Fungi</taxon>
        <taxon>Dikarya</taxon>
        <taxon>Ascomycota</taxon>
        <taxon>Pezizomycotina</taxon>
        <taxon>Sordariomycetes</taxon>
        <taxon>Xylariomycetidae</taxon>
        <taxon>Xylariales</taxon>
        <taxon>Xylariaceae</taxon>
        <taxon>Xylaria</taxon>
    </lineage>
</organism>
<evidence type="ECO:0000256" key="4">
    <source>
        <dbReference type="ARBA" id="ARBA00032829"/>
    </source>
</evidence>
<proteinExistence type="inferred from homology"/>
<dbReference type="InterPro" id="IPR029058">
    <property type="entry name" value="AB_hydrolase_fold"/>
</dbReference>
<dbReference type="Pfam" id="PF00326">
    <property type="entry name" value="Peptidase_S9"/>
    <property type="match status" value="1"/>
</dbReference>
<dbReference type="STRING" id="2512241.A0A553I8V9"/>
<dbReference type="AlphaFoldDB" id="A0A553I8V9"/>
<dbReference type="Gene3D" id="3.40.50.1820">
    <property type="entry name" value="alpha/beta hydrolase"/>
    <property type="match status" value="1"/>
</dbReference>
<dbReference type="OrthoDB" id="416344at2759"/>
<dbReference type="SUPFAM" id="SSF82171">
    <property type="entry name" value="DPP6 N-terminal domain-like"/>
    <property type="match status" value="1"/>
</dbReference>
<evidence type="ECO:0000256" key="2">
    <source>
        <dbReference type="ARBA" id="ARBA00022729"/>
    </source>
</evidence>
<comment type="caution">
    <text evidence="6">The sequence shown here is derived from an EMBL/GenBank/DDBJ whole genome shotgun (WGS) entry which is preliminary data.</text>
</comment>
<sequence>MRQDDEIEFHHPNIANYLKAIGQIVEEGKRPTYDALGCHIFTQGPCAPEYARPRNPADSCSGEPALPNYDGTLALYTESTYIGGKNRKVFYLLDIATGVSSRILHDDYAYEPTWLGDGTNTIVYLRSGSMGVSFIITLDVDRSPPEPSVAGHFRAPVHGLKTKVLGDGTMAFAVLGVYDQFPLRLGDLKKESHAYTIWYSTLSKQDGTWRVSGDLHNVLKDTTLGIPLETGHYEKANSQYDLCETGITVAASSSEYRSQTWSRLSSVYLIHVYSFHTGIHDVPKKISVQSEEYQGIFTLPQFSPDGHMIAFLLCHRPRGESSQIYVYHTSESQSAIGVFDMVTGKPWSLAPIGFRFSADGHSFYIMAEDSGQVGLYHLNLQPNAYPRALLRDGTVSAFHPLGRGDNGRLLVTSSSFVENCLYRVVSNDPIIEPLILSSASNNGSRFGLSPKQVSDVYFEGGGGDYVVHAWIVRPRDFDENKKYPLAWNAMVWAEQGYVVVLPNITGSTGYGQGFVTAIHDDWSGRPYDDLVSCIYNLRDIPGVDVDNAVIAGEGYGGYMMNWIQGHPLARRFKAIVCHAGMFSTQSMMLQSNGLRFNEHIGWPLLSGSRLETLEHCNPAQPILLQNWKTPTLVIHNGCDPVYSVSEGLAAYNNLQFLGVPSKFLTFTDEGHDILKEENLLEWYRQVFTWINKYTEMAIHIQCSPPRDLATAKRSLWDLEVLASKNGVPYTMFALQKLFT</sequence>
<accession>A0A553I8V9</accession>
<evidence type="ECO:0000256" key="1">
    <source>
        <dbReference type="ARBA" id="ARBA00010040"/>
    </source>
</evidence>
<name>A0A553I8V9_9PEZI</name>
<keyword evidence="2" id="KW-0732">Signal</keyword>
<reference evidence="7" key="1">
    <citation type="submission" date="2019-06" db="EMBL/GenBank/DDBJ databases">
        <title>Draft genome sequence of the griseofulvin-producing fungus Xylaria cubensis strain G536.</title>
        <authorList>
            <person name="Mead M.E."/>
            <person name="Raja H.A."/>
            <person name="Steenwyk J.L."/>
            <person name="Knowles S.L."/>
            <person name="Oberlies N.H."/>
            <person name="Rokas A."/>
        </authorList>
    </citation>
    <scope>NUCLEOTIDE SEQUENCE [LARGE SCALE GENOMIC DNA]</scope>
    <source>
        <strain evidence="7">G536</strain>
    </source>
</reference>
<dbReference type="GO" id="GO:0004252">
    <property type="term" value="F:serine-type endopeptidase activity"/>
    <property type="evidence" value="ECO:0007669"/>
    <property type="project" value="TreeGrafter"/>
</dbReference>
<evidence type="ECO:0000313" key="6">
    <source>
        <dbReference type="EMBL" id="TRX96630.1"/>
    </source>
</evidence>
<dbReference type="InterPro" id="IPR001375">
    <property type="entry name" value="Peptidase_S9_cat"/>
</dbReference>